<accession>A0A177T8M0</accession>
<dbReference type="Gene3D" id="3.90.660.10">
    <property type="match status" value="1"/>
</dbReference>
<comment type="catalytic activity">
    <reaction evidence="4">
        <text>a secondary aliphatic amine + O2 + H2O = a primary amine + an aldehyde + H2O2</text>
        <dbReference type="Rhea" id="RHEA:26414"/>
        <dbReference type="ChEBI" id="CHEBI:15377"/>
        <dbReference type="ChEBI" id="CHEBI:15379"/>
        <dbReference type="ChEBI" id="CHEBI:16240"/>
        <dbReference type="ChEBI" id="CHEBI:17478"/>
        <dbReference type="ChEBI" id="CHEBI:58855"/>
        <dbReference type="ChEBI" id="CHEBI:65296"/>
        <dbReference type="EC" id="1.4.3.4"/>
    </reaction>
</comment>
<evidence type="ECO:0000313" key="9">
    <source>
        <dbReference type="Proteomes" id="UP000077521"/>
    </source>
</evidence>
<feature type="binding site" evidence="5">
    <location>
        <position position="375"/>
    </location>
    <ligand>
        <name>substrate</name>
    </ligand>
</feature>
<dbReference type="SUPFAM" id="SSF54373">
    <property type="entry name" value="FAD-linked reductases, C-terminal domain"/>
    <property type="match status" value="1"/>
</dbReference>
<dbReference type="Gene3D" id="3.50.50.60">
    <property type="entry name" value="FAD/NAD(P)-binding domain"/>
    <property type="match status" value="1"/>
</dbReference>
<comment type="caution">
    <text evidence="8">The sequence shown here is derived from an EMBL/GenBank/DDBJ whole genome shotgun (WGS) entry which is preliminary data.</text>
</comment>
<dbReference type="Proteomes" id="UP000077521">
    <property type="component" value="Unassembled WGS sequence"/>
</dbReference>
<dbReference type="AlphaFoldDB" id="A0A177T8M0"/>
<dbReference type="InterPro" id="IPR002937">
    <property type="entry name" value="Amino_oxidase"/>
</dbReference>
<evidence type="ECO:0000256" key="2">
    <source>
        <dbReference type="ARBA" id="ARBA00005995"/>
    </source>
</evidence>
<dbReference type="InterPro" id="IPR050703">
    <property type="entry name" value="Flavin_MAO"/>
</dbReference>
<organism evidence="8 9">
    <name type="scientific">Tilletia indica</name>
    <dbReference type="NCBI Taxonomy" id="43049"/>
    <lineage>
        <taxon>Eukaryota</taxon>
        <taxon>Fungi</taxon>
        <taxon>Dikarya</taxon>
        <taxon>Basidiomycota</taxon>
        <taxon>Ustilaginomycotina</taxon>
        <taxon>Exobasidiomycetes</taxon>
        <taxon>Tilletiales</taxon>
        <taxon>Tilletiaceae</taxon>
        <taxon>Tilletia</taxon>
    </lineage>
</organism>
<evidence type="ECO:0000256" key="6">
    <source>
        <dbReference type="RuleBase" id="RU362067"/>
    </source>
</evidence>
<evidence type="ECO:0000313" key="8">
    <source>
        <dbReference type="EMBL" id="KAE8242592.1"/>
    </source>
</evidence>
<reference evidence="8" key="2">
    <citation type="journal article" date="2019" name="IMA Fungus">
        <title>Genome sequencing and comparison of five Tilletia species to identify candidate genes for the detection of regulated species infecting wheat.</title>
        <authorList>
            <person name="Nguyen H.D.T."/>
            <person name="Sultana T."/>
            <person name="Kesanakurti P."/>
            <person name="Hambleton S."/>
        </authorList>
    </citation>
    <scope>NUCLEOTIDE SEQUENCE</scope>
    <source>
        <strain evidence="8">DAOMC 236416</strain>
    </source>
</reference>
<comment type="similarity">
    <text evidence="2 6">Belongs to the flavin monoamine oxidase family.</text>
</comment>
<evidence type="ECO:0000256" key="3">
    <source>
        <dbReference type="ARBA" id="ARBA00023002"/>
    </source>
</evidence>
<name>A0A177T8M0_9BASI</name>
<dbReference type="PRINTS" id="PR00757">
    <property type="entry name" value="AMINEOXDASEF"/>
</dbReference>
<dbReference type="InterPro" id="IPR036188">
    <property type="entry name" value="FAD/NAD-bd_sf"/>
</dbReference>
<keyword evidence="6" id="KW-0285">Flavoprotein</keyword>
<feature type="domain" description="Amine oxidase" evidence="7">
    <location>
        <begin position="35"/>
        <end position="482"/>
    </location>
</feature>
<evidence type="ECO:0000256" key="4">
    <source>
        <dbReference type="ARBA" id="ARBA00048448"/>
    </source>
</evidence>
<dbReference type="EC" id="1.4.3.-" evidence="6"/>
<reference evidence="8" key="1">
    <citation type="submission" date="2016-04" db="EMBL/GenBank/DDBJ databases">
        <authorList>
            <person name="Nguyen H.D."/>
            <person name="Samba Siva P."/>
            <person name="Cullis J."/>
            <person name="Levesque C.A."/>
            <person name="Hambleton S."/>
        </authorList>
    </citation>
    <scope>NUCLEOTIDE SEQUENCE</scope>
    <source>
        <strain evidence="8">DAOMC 236416</strain>
    </source>
</reference>
<keyword evidence="3 6" id="KW-0560">Oxidoreductase</keyword>
<feature type="binding site" evidence="5">
    <location>
        <position position="268"/>
    </location>
    <ligand>
        <name>FAD</name>
        <dbReference type="ChEBI" id="CHEBI:57692"/>
    </ligand>
</feature>
<keyword evidence="9" id="KW-1185">Reference proteome</keyword>
<protein>
    <recommendedName>
        <fullName evidence="6">Amine oxidase</fullName>
        <ecNumber evidence="6">1.4.3.-</ecNumber>
    </recommendedName>
</protein>
<dbReference type="PANTHER" id="PTHR43563:SF14">
    <property type="entry name" value="AMINE OXIDASE"/>
    <property type="match status" value="1"/>
</dbReference>
<feature type="binding site" evidence="5">
    <location>
        <position position="36"/>
    </location>
    <ligand>
        <name>FAD</name>
        <dbReference type="ChEBI" id="CHEBI:57692"/>
    </ligand>
</feature>
<gene>
    <name evidence="8" type="ORF">A4X13_0g7095</name>
</gene>
<dbReference type="Pfam" id="PF01593">
    <property type="entry name" value="Amino_oxidase"/>
    <property type="match status" value="1"/>
</dbReference>
<dbReference type="PANTHER" id="PTHR43563">
    <property type="entry name" value="AMINE OXIDASE"/>
    <property type="match status" value="1"/>
</dbReference>
<feature type="binding site" evidence="5">
    <location>
        <position position="458"/>
    </location>
    <ligand>
        <name>FAD</name>
        <dbReference type="ChEBI" id="CHEBI:57692"/>
    </ligand>
</feature>
<evidence type="ECO:0000259" key="7">
    <source>
        <dbReference type="Pfam" id="PF01593"/>
    </source>
</evidence>
<feature type="binding site" evidence="5">
    <location>
        <begin position="55"/>
        <end position="56"/>
    </location>
    <ligand>
        <name>FAD</name>
        <dbReference type="ChEBI" id="CHEBI:57692"/>
    </ligand>
</feature>
<keyword evidence="6" id="KW-0274">FAD</keyword>
<dbReference type="InterPro" id="IPR001613">
    <property type="entry name" value="Flavin_amine_oxidase"/>
</dbReference>
<evidence type="ECO:0000256" key="5">
    <source>
        <dbReference type="PIRSR" id="PIRSR601613-1"/>
    </source>
</evidence>
<comment type="cofactor">
    <cofactor evidence="1 6">
        <name>FAD</name>
        <dbReference type="ChEBI" id="CHEBI:57692"/>
    </cofactor>
</comment>
<proteinExistence type="inferred from homology"/>
<dbReference type="EMBL" id="LWDF02000794">
    <property type="protein sequence ID" value="KAE8242592.1"/>
    <property type="molecule type" value="Genomic_DNA"/>
</dbReference>
<sequence>MHFLKNFVILAVSGSVALAGVQADTLDAIVIGGGFSGLSTAKTLAAAGKSYLVLEARDRTGGRVKNAQLPGGGYTEVGGEFFGPTQDYSLGLAKELGVALYPTYNSGKNVWYRNGYRGLSDAAGLFGSVIPAVDPISLLQLVTAQSDLNKMAKSVNVAEPWKSSKAAEWDKKTFGSWLDDRGLTSAARAVMDAATESLFSAEAPQLSLLYTIAYIASSGNATTPGSFERLTSTGDGAQMYRVIGGTEILATKLADKLGRQNIALNSPVQTVQKTSDGQYSVVLRNGTSFTSKAVVVAMSPPVAGRINYSPPLTTQRDQLSQRMVMGSIGKVIATYKEPFWRKAGLSGQAVSGSGTAKTTFDQSLNDGSVYALMGFLEAETMQRLDSASDDQITSEAVEDFVNYFGPKARNVTSWTVQKWDLEEFSRGGPTAIAAPGVLTQLGPALKAPVGNIHFAGTESSDYWVGYIDGALRSGERAAKEVIASLA</sequence>
<dbReference type="SUPFAM" id="SSF51905">
    <property type="entry name" value="FAD/NAD(P)-binding domain"/>
    <property type="match status" value="1"/>
</dbReference>
<dbReference type="Gene3D" id="1.10.405.10">
    <property type="entry name" value="Guanine Nucleotide Dissociation Inhibitor, domain 1"/>
    <property type="match status" value="1"/>
</dbReference>
<dbReference type="GO" id="GO:0097621">
    <property type="term" value="F:monoamine oxidase activity"/>
    <property type="evidence" value="ECO:0007669"/>
    <property type="project" value="UniProtKB-EC"/>
</dbReference>
<evidence type="ECO:0000256" key="1">
    <source>
        <dbReference type="ARBA" id="ARBA00001974"/>
    </source>
</evidence>